<protein>
    <submittedName>
        <fullName evidence="2">Uncharacterized protein</fullName>
    </submittedName>
</protein>
<name>A0A484IDU7_9ARCH</name>
<gene>
    <name evidence="2" type="ORF">NFRAN_1945</name>
</gene>
<evidence type="ECO:0000313" key="3">
    <source>
        <dbReference type="Proteomes" id="UP000294299"/>
    </source>
</evidence>
<keyword evidence="3" id="KW-1185">Reference proteome</keyword>
<dbReference type="GeneID" id="55648774"/>
<accession>A0A484IDU7</accession>
<dbReference type="EMBL" id="LR216287">
    <property type="protein sequence ID" value="VFJ14267.1"/>
    <property type="molecule type" value="Genomic_DNA"/>
</dbReference>
<keyword evidence="1" id="KW-0812">Transmembrane</keyword>
<reference evidence="2 3" key="1">
    <citation type="submission" date="2019-02" db="EMBL/GenBank/DDBJ databases">
        <authorList>
            <person name="Lehtovirta-Morley E L."/>
        </authorList>
    </citation>
    <scope>NUCLEOTIDE SEQUENCE [LARGE SCALE GENOMIC DNA]</scope>
    <source>
        <strain evidence="2">NFRAN1</strain>
    </source>
</reference>
<dbReference type="AlphaFoldDB" id="A0A484IDU7"/>
<dbReference type="Proteomes" id="UP000294299">
    <property type="component" value="Chromosome NFRAN"/>
</dbReference>
<sequence>MIVDLNLLSAIVDAFLFEGIFMVIVRYGISRQIYFNNNHNVTRLRKASTSGND</sequence>
<proteinExistence type="predicted"/>
<dbReference type="RefSeq" id="WP_172602217.1">
    <property type="nucleotide sequence ID" value="NZ_LR216287.1"/>
</dbReference>
<evidence type="ECO:0000313" key="2">
    <source>
        <dbReference type="EMBL" id="VFJ14267.1"/>
    </source>
</evidence>
<dbReference type="KEGG" id="nfn:NFRAN_1945"/>
<keyword evidence="1" id="KW-1133">Transmembrane helix</keyword>
<evidence type="ECO:0000256" key="1">
    <source>
        <dbReference type="SAM" id="Phobius"/>
    </source>
</evidence>
<feature type="transmembrane region" description="Helical" evidence="1">
    <location>
        <begin position="6"/>
        <end position="29"/>
    </location>
</feature>
<keyword evidence="1" id="KW-0472">Membrane</keyword>
<organism evidence="2 3">
    <name type="scientific">Candidatus Nitrosocosmicus franklandianus</name>
    <dbReference type="NCBI Taxonomy" id="1798806"/>
    <lineage>
        <taxon>Archaea</taxon>
        <taxon>Nitrososphaerota</taxon>
        <taxon>Nitrososphaeria</taxon>
        <taxon>Nitrososphaerales</taxon>
        <taxon>Nitrososphaeraceae</taxon>
        <taxon>Candidatus Nitrosocosmicus</taxon>
    </lineage>
</organism>